<accession>A0A1Y1QR31</accession>
<evidence type="ECO:0000313" key="3">
    <source>
        <dbReference type="Proteomes" id="UP000192491"/>
    </source>
</evidence>
<name>A0A1Y1QR31_9GAMM</name>
<dbReference type="EMBL" id="MTEJ01000085">
    <property type="protein sequence ID" value="OQX11537.1"/>
    <property type="molecule type" value="Genomic_DNA"/>
</dbReference>
<feature type="domain" description="Glycosyltransferase 2-like" evidence="1">
    <location>
        <begin position="8"/>
        <end position="104"/>
    </location>
</feature>
<dbReference type="Proteomes" id="UP000192491">
    <property type="component" value="Unassembled WGS sequence"/>
</dbReference>
<evidence type="ECO:0000259" key="1">
    <source>
        <dbReference type="Pfam" id="PF00535"/>
    </source>
</evidence>
<dbReference type="InterPro" id="IPR029044">
    <property type="entry name" value="Nucleotide-diphossugar_trans"/>
</dbReference>
<sequence>MNNKFFFVTICYNNLAGLQRTVDSLLKQSYRDWECVIIDGASKDGTPAYLAQLAAEQSNIRVVSEPDRGIYDAMNKGLERMSPCDYFCFLNSGDSLYSVETLQTLDSNIKGLGIDKPAIVYGHACEEFADNEVIKPANSTISLEKGMFCHHQSMFFHHCYAPLRYDLEYKLSADYDYIVRAVKMLKKPADLRLLDMVISRFDMAGVSNSRRMSGIKEDYRLRVKNELCSTQSSALYAARSVCLMNLKRFSYPLYLLMRSKTTLNNQVI</sequence>
<dbReference type="SUPFAM" id="SSF53448">
    <property type="entry name" value="Nucleotide-diphospho-sugar transferases"/>
    <property type="match status" value="1"/>
</dbReference>
<reference evidence="2 3" key="1">
    <citation type="submission" date="2017-01" db="EMBL/GenBank/DDBJ databases">
        <title>Novel large sulfur bacteria in the metagenomes of groundwater-fed chemosynthetic microbial mats in the Lake Huron basin.</title>
        <authorList>
            <person name="Sharrar A.M."/>
            <person name="Flood B.E."/>
            <person name="Bailey J.V."/>
            <person name="Jones D.S."/>
            <person name="Biddanda B."/>
            <person name="Ruberg S.A."/>
            <person name="Marcus D.N."/>
            <person name="Dick G.J."/>
        </authorList>
    </citation>
    <scope>NUCLEOTIDE SEQUENCE [LARGE SCALE GENOMIC DNA]</scope>
    <source>
        <strain evidence="2">A8</strain>
    </source>
</reference>
<protein>
    <recommendedName>
        <fullName evidence="1">Glycosyltransferase 2-like domain-containing protein</fullName>
    </recommendedName>
</protein>
<gene>
    <name evidence="2" type="ORF">BWK73_17335</name>
</gene>
<dbReference type="AlphaFoldDB" id="A0A1Y1QR31"/>
<dbReference type="CDD" id="cd06433">
    <property type="entry name" value="GT_2_WfgS_like"/>
    <property type="match status" value="1"/>
</dbReference>
<dbReference type="InterPro" id="IPR001173">
    <property type="entry name" value="Glyco_trans_2-like"/>
</dbReference>
<dbReference type="Gene3D" id="3.90.550.10">
    <property type="entry name" value="Spore Coat Polysaccharide Biosynthesis Protein SpsA, Chain A"/>
    <property type="match status" value="1"/>
</dbReference>
<organism evidence="2 3">
    <name type="scientific">Thiothrix lacustris</name>
    <dbReference type="NCBI Taxonomy" id="525917"/>
    <lineage>
        <taxon>Bacteria</taxon>
        <taxon>Pseudomonadati</taxon>
        <taxon>Pseudomonadota</taxon>
        <taxon>Gammaproteobacteria</taxon>
        <taxon>Thiotrichales</taxon>
        <taxon>Thiotrichaceae</taxon>
        <taxon>Thiothrix</taxon>
    </lineage>
</organism>
<dbReference type="GO" id="GO:0016758">
    <property type="term" value="F:hexosyltransferase activity"/>
    <property type="evidence" value="ECO:0007669"/>
    <property type="project" value="UniProtKB-ARBA"/>
</dbReference>
<dbReference type="STRING" id="1123401.GCA_000621325_02766"/>
<dbReference type="Pfam" id="PF00535">
    <property type="entry name" value="Glycos_transf_2"/>
    <property type="match status" value="1"/>
</dbReference>
<dbReference type="PANTHER" id="PTHR22916">
    <property type="entry name" value="GLYCOSYLTRANSFERASE"/>
    <property type="match status" value="1"/>
</dbReference>
<evidence type="ECO:0000313" key="2">
    <source>
        <dbReference type="EMBL" id="OQX11537.1"/>
    </source>
</evidence>
<comment type="caution">
    <text evidence="2">The sequence shown here is derived from an EMBL/GenBank/DDBJ whole genome shotgun (WGS) entry which is preliminary data.</text>
</comment>
<dbReference type="PANTHER" id="PTHR22916:SF67">
    <property type="entry name" value="COLANIC ACID BIOSYNTHESIS GLYCOSYL TRANSFERASE WCAE-RELATED"/>
    <property type="match status" value="1"/>
</dbReference>
<proteinExistence type="predicted"/>